<dbReference type="OrthoDB" id="4627718at2"/>
<keyword evidence="1" id="KW-0732">Signal</keyword>
<dbReference type="SUPFAM" id="SSF54427">
    <property type="entry name" value="NTF2-like"/>
    <property type="match status" value="1"/>
</dbReference>
<keyword evidence="3" id="KW-1185">Reference proteome</keyword>
<dbReference type="AlphaFoldDB" id="A0A1H6IWB1"/>
<feature type="chain" id="PRO_5038981440" description="Lumazine-binding" evidence="1">
    <location>
        <begin position="25"/>
        <end position="131"/>
    </location>
</feature>
<gene>
    <name evidence="2" type="ORF">SAMN04489835_0714</name>
</gene>
<feature type="signal peptide" evidence="1">
    <location>
        <begin position="1"/>
        <end position="24"/>
    </location>
</feature>
<proteinExistence type="predicted"/>
<organism evidence="2 3">
    <name type="scientific">Mycolicibacterium rutilum</name>
    <name type="common">Mycobacterium rutilum</name>
    <dbReference type="NCBI Taxonomy" id="370526"/>
    <lineage>
        <taxon>Bacteria</taxon>
        <taxon>Bacillati</taxon>
        <taxon>Actinomycetota</taxon>
        <taxon>Actinomycetes</taxon>
        <taxon>Mycobacteriales</taxon>
        <taxon>Mycobacteriaceae</taxon>
        <taxon>Mycolicibacterium</taxon>
    </lineage>
</organism>
<dbReference type="InterPro" id="IPR032710">
    <property type="entry name" value="NTF2-like_dom_sf"/>
</dbReference>
<evidence type="ECO:0000256" key="1">
    <source>
        <dbReference type="SAM" id="SignalP"/>
    </source>
</evidence>
<dbReference type="RefSeq" id="WP_083406008.1">
    <property type="nucleotide sequence ID" value="NZ_LT629971.1"/>
</dbReference>
<dbReference type="EMBL" id="LT629971">
    <property type="protein sequence ID" value="SEH50913.1"/>
    <property type="molecule type" value="Genomic_DNA"/>
</dbReference>
<accession>A0A1H6IWB1</accession>
<name>A0A1H6IWB1_MYCRU</name>
<protein>
    <recommendedName>
        <fullName evidence="4">Lumazine-binding</fullName>
    </recommendedName>
</protein>
<dbReference type="Proteomes" id="UP000182915">
    <property type="component" value="Chromosome I"/>
</dbReference>
<evidence type="ECO:0000313" key="2">
    <source>
        <dbReference type="EMBL" id="SEH50913.1"/>
    </source>
</evidence>
<sequence>MRFNALAGGAVVAVAVSALLPVRAAADSGEHEIRAVLDTMNSSYNRADFTTFAAHVCADVLQGAQFEAGWYASRKADGPTRITVESVSTRGDDAVAHVRFEADEHSRTFDVDFLREGDQWKACQYHPTQSA</sequence>
<evidence type="ECO:0008006" key="4">
    <source>
        <dbReference type="Google" id="ProtNLM"/>
    </source>
</evidence>
<reference evidence="3" key="1">
    <citation type="submission" date="2016-10" db="EMBL/GenBank/DDBJ databases">
        <authorList>
            <person name="Varghese N."/>
            <person name="Submissions S."/>
        </authorList>
    </citation>
    <scope>NUCLEOTIDE SEQUENCE [LARGE SCALE GENOMIC DNA]</scope>
    <source>
        <strain evidence="3">DSM 45405</strain>
    </source>
</reference>
<dbReference type="STRING" id="370526.SAMN04489835_0714"/>
<evidence type="ECO:0000313" key="3">
    <source>
        <dbReference type="Proteomes" id="UP000182915"/>
    </source>
</evidence>